<name>A0A5B0LKL5_PUCGR</name>
<organism evidence="2 3">
    <name type="scientific">Puccinia graminis f. sp. tritici</name>
    <dbReference type="NCBI Taxonomy" id="56615"/>
    <lineage>
        <taxon>Eukaryota</taxon>
        <taxon>Fungi</taxon>
        <taxon>Dikarya</taxon>
        <taxon>Basidiomycota</taxon>
        <taxon>Pucciniomycotina</taxon>
        <taxon>Pucciniomycetes</taxon>
        <taxon>Pucciniales</taxon>
        <taxon>Pucciniaceae</taxon>
        <taxon>Puccinia</taxon>
    </lineage>
</organism>
<gene>
    <name evidence="2" type="ORF">PGTUg99_012985</name>
</gene>
<accession>A0A5B0LKL5</accession>
<keyword evidence="1" id="KW-0732">Signal</keyword>
<evidence type="ECO:0000313" key="2">
    <source>
        <dbReference type="EMBL" id="KAA1065162.1"/>
    </source>
</evidence>
<feature type="signal peptide" evidence="1">
    <location>
        <begin position="1"/>
        <end position="20"/>
    </location>
</feature>
<dbReference type="Proteomes" id="UP000325313">
    <property type="component" value="Unassembled WGS sequence"/>
</dbReference>
<protein>
    <recommendedName>
        <fullName evidence="4">Secreted protein</fullName>
    </recommendedName>
</protein>
<dbReference type="EMBL" id="VDEP01000512">
    <property type="protein sequence ID" value="KAA1065162.1"/>
    <property type="molecule type" value="Genomic_DNA"/>
</dbReference>
<proteinExistence type="predicted"/>
<dbReference type="AlphaFoldDB" id="A0A5B0LKL5"/>
<comment type="caution">
    <text evidence="2">The sequence shown here is derived from an EMBL/GenBank/DDBJ whole genome shotgun (WGS) entry which is preliminary data.</text>
</comment>
<sequence length="227" mass="24380">MKASTTAILLVAFALSGVMGAKAPKSPMTPKSPTTPAVDPHSACYNYFLKKDLCVHASQDPAHRCKGDSASHALEGARLMTVQTGLERRYDNNRPVGVVQKAKLAWSCERPKNPDASWKYGVCVWAGAGSAKTSTGWLDENNKSNCGKQVYIQRRNDINNPKYARIIGGCDFGGVDPSVGCFNVALDQNLFDAFNPTAAEKNSQSIADITWDFNALGGNKPNPDGAN</sequence>
<evidence type="ECO:0000313" key="3">
    <source>
        <dbReference type="Proteomes" id="UP000325313"/>
    </source>
</evidence>
<evidence type="ECO:0000256" key="1">
    <source>
        <dbReference type="SAM" id="SignalP"/>
    </source>
</evidence>
<feature type="chain" id="PRO_5023114739" description="Secreted protein" evidence="1">
    <location>
        <begin position="21"/>
        <end position="227"/>
    </location>
</feature>
<reference evidence="2 3" key="1">
    <citation type="submission" date="2019-05" db="EMBL/GenBank/DDBJ databases">
        <title>Emergence of the Ug99 lineage of the wheat stem rust pathogen through somatic hybridization.</title>
        <authorList>
            <person name="Li F."/>
            <person name="Upadhyaya N.M."/>
            <person name="Sperschneider J."/>
            <person name="Matny O."/>
            <person name="Nguyen-Phuc H."/>
            <person name="Mago R."/>
            <person name="Raley C."/>
            <person name="Miller M.E."/>
            <person name="Silverstein K.A.T."/>
            <person name="Henningsen E."/>
            <person name="Hirsch C.D."/>
            <person name="Visser B."/>
            <person name="Pretorius Z.A."/>
            <person name="Steffenson B.J."/>
            <person name="Schwessinger B."/>
            <person name="Dodds P.N."/>
            <person name="Figueroa M."/>
        </authorList>
    </citation>
    <scope>NUCLEOTIDE SEQUENCE [LARGE SCALE GENOMIC DNA]</scope>
    <source>
        <strain evidence="2 3">Ug99</strain>
    </source>
</reference>
<evidence type="ECO:0008006" key="4">
    <source>
        <dbReference type="Google" id="ProtNLM"/>
    </source>
</evidence>